<protein>
    <recommendedName>
        <fullName evidence="4">Apple domain-containing protein</fullName>
    </recommendedName>
</protein>
<feature type="compositionally biased region" description="Low complexity" evidence="1">
    <location>
        <begin position="86"/>
        <end position="178"/>
    </location>
</feature>
<dbReference type="OrthoDB" id="6437039at2759"/>
<evidence type="ECO:0000256" key="1">
    <source>
        <dbReference type="SAM" id="MobiDB-lite"/>
    </source>
</evidence>
<name>A0A8X7BY56_9ARAC</name>
<comment type="caution">
    <text evidence="2">The sequence shown here is derived from an EMBL/GenBank/DDBJ whole genome shotgun (WGS) entry which is preliminary data.</text>
</comment>
<reference evidence="2" key="1">
    <citation type="submission" date="2020-08" db="EMBL/GenBank/DDBJ databases">
        <title>Multicomponent nature underlies the extraordinary mechanical properties of spider dragline silk.</title>
        <authorList>
            <person name="Kono N."/>
            <person name="Nakamura H."/>
            <person name="Mori M."/>
            <person name="Yoshida Y."/>
            <person name="Ohtoshi R."/>
            <person name="Malay A.D."/>
            <person name="Moran D.A.P."/>
            <person name="Tomita M."/>
            <person name="Numata K."/>
            <person name="Arakawa K."/>
        </authorList>
    </citation>
    <scope>NUCLEOTIDE SEQUENCE</scope>
</reference>
<evidence type="ECO:0008006" key="4">
    <source>
        <dbReference type="Google" id="ProtNLM"/>
    </source>
</evidence>
<accession>A0A8X7BY56</accession>
<organism evidence="2 3">
    <name type="scientific">Trichonephila inaurata madagascariensis</name>
    <dbReference type="NCBI Taxonomy" id="2747483"/>
    <lineage>
        <taxon>Eukaryota</taxon>
        <taxon>Metazoa</taxon>
        <taxon>Ecdysozoa</taxon>
        <taxon>Arthropoda</taxon>
        <taxon>Chelicerata</taxon>
        <taxon>Arachnida</taxon>
        <taxon>Araneae</taxon>
        <taxon>Araneomorphae</taxon>
        <taxon>Entelegynae</taxon>
        <taxon>Araneoidea</taxon>
        <taxon>Nephilidae</taxon>
        <taxon>Trichonephila</taxon>
        <taxon>Trichonephila inaurata</taxon>
    </lineage>
</organism>
<feature type="region of interest" description="Disordered" evidence="1">
    <location>
        <begin position="84"/>
        <end position="187"/>
    </location>
</feature>
<dbReference type="EMBL" id="BMAV01005910">
    <property type="protein sequence ID" value="GFY47343.1"/>
    <property type="molecule type" value="Genomic_DNA"/>
</dbReference>
<dbReference type="AlphaFoldDB" id="A0A8X7BY56"/>
<evidence type="ECO:0000313" key="2">
    <source>
        <dbReference type="EMBL" id="GFY47343.1"/>
    </source>
</evidence>
<evidence type="ECO:0000313" key="3">
    <source>
        <dbReference type="Proteomes" id="UP000886998"/>
    </source>
</evidence>
<proteinExistence type="predicted"/>
<keyword evidence="3" id="KW-1185">Reference proteome</keyword>
<gene>
    <name evidence="2" type="primary">AVEN_74537_1</name>
    <name evidence="2" type="ORF">TNIN_61961</name>
</gene>
<sequence length="368" mass="40587">MNTGKKYEFALSDNIPNQNIIIEETVANRIHCAASCMRETNCIGFGFDSDKTCSLIDVYMDENFCSSETCSGRDGVKIYMSKQELTTTTTEQPTTTTTEQPTTTTTEQPTTTTTEQPTTTTTEKPTTTTTEQPTTTEEPTTTTTEQPTTTEEPTTTTTDQPITTTTELTTTEEMSTTTTEEETTATVADRTRETMNYERPTMPTMPTMPSLPTIPTIIPTIPPIKRGYKCTTGNTMMGLQPKEYFFDGQEMTQVICVPLLQSIYTGQIYERSFMGKEKGQCDKDGGIIEFFIVLREEVLEGFRLFCKKIKDDDVESGSITKSSAAGGKAVCGDNYAIAGFEVQLKRQHLVNLICQKYKAPGLGSGPLG</sequence>
<dbReference type="Proteomes" id="UP000886998">
    <property type="component" value="Unassembled WGS sequence"/>
</dbReference>